<gene>
    <name evidence="2" type="ORF">LCGC14_0160920</name>
</gene>
<sequence length="628" mass="68952">MKLINQNIKKFLLHLSRDGRLIILACLPRTEHIKKLCAPARWALLFFVISGLLFPLYRAYAIFGILGGVADAIGKAIGWLIASYILMIPTAILGIASILLGWSIDPWFITVPYTSGGVVDVGWPVVRDLANMFIVLVLVIIGLATALRLEEYRARKTLPILIGVALLINFTPVILGVIVDFANILMNFFLGGLTGGKIIGSVFTNISNMIASDLGGFNFFNPIALLSFFIKIIVIALFMFFAAIVFFLFAILFIMRRVAIWLLVIMSPIAFVFYVLPATRGWFRTWWSQFLQWTFIGVFAAFFLWLGDHMIGIASRGGLTGAVGDPNPVAAILNEVLPYGIALAFLLLGFFAALSTSAMGASGVISIAQKAGKAMPKIAGAAGVSTARGIPAVARTEQRIRQRLERTPLSGLVGGPGAYASELERDRKKAGRNLGAESVENIRGIAEKGVMTREGRLTRAAAIEELAKRDRLEAKDQRYFGEAIKYGVSPRMLYGKMPTAAVAGAPGVSPGMTTEESIRGHIERQETREFRRNILPQAFETQTPGGPKYTDENLQVFYSMDMAKVQELGRTGNKLQKDALRNLINQREQDITDMIRGLTLTGTPKAIREAEKVEAMWINIQGNPNYQT</sequence>
<name>A0A0F9UZF7_9ZZZZ</name>
<feature type="transmembrane region" description="Helical" evidence="1">
    <location>
        <begin position="161"/>
        <end position="182"/>
    </location>
</feature>
<keyword evidence="1" id="KW-0812">Transmembrane</keyword>
<feature type="transmembrane region" description="Helical" evidence="1">
    <location>
        <begin position="132"/>
        <end position="149"/>
    </location>
</feature>
<dbReference type="InterPro" id="IPR045782">
    <property type="entry name" value="TrbL_3"/>
</dbReference>
<dbReference type="EMBL" id="LAZR01000060">
    <property type="protein sequence ID" value="KKN97134.1"/>
    <property type="molecule type" value="Genomic_DNA"/>
</dbReference>
<feature type="transmembrane region" description="Helical" evidence="1">
    <location>
        <begin position="258"/>
        <end position="278"/>
    </location>
</feature>
<reference evidence="2" key="1">
    <citation type="journal article" date="2015" name="Nature">
        <title>Complex archaea that bridge the gap between prokaryotes and eukaryotes.</title>
        <authorList>
            <person name="Spang A."/>
            <person name="Saw J.H."/>
            <person name="Jorgensen S.L."/>
            <person name="Zaremba-Niedzwiedzka K."/>
            <person name="Martijn J."/>
            <person name="Lind A.E."/>
            <person name="van Eijk R."/>
            <person name="Schleper C."/>
            <person name="Guy L."/>
            <person name="Ettema T.J."/>
        </authorList>
    </citation>
    <scope>NUCLEOTIDE SEQUENCE</scope>
</reference>
<dbReference type="AlphaFoldDB" id="A0A0F9UZF7"/>
<comment type="caution">
    <text evidence="2">The sequence shown here is derived from an EMBL/GenBank/DDBJ whole genome shotgun (WGS) entry which is preliminary data.</text>
</comment>
<keyword evidence="1" id="KW-0472">Membrane</keyword>
<organism evidence="2">
    <name type="scientific">marine sediment metagenome</name>
    <dbReference type="NCBI Taxonomy" id="412755"/>
    <lineage>
        <taxon>unclassified sequences</taxon>
        <taxon>metagenomes</taxon>
        <taxon>ecological metagenomes</taxon>
    </lineage>
</organism>
<feature type="transmembrane region" description="Helical" evidence="1">
    <location>
        <begin position="290"/>
        <end position="307"/>
    </location>
</feature>
<feature type="transmembrane region" description="Helical" evidence="1">
    <location>
        <begin position="42"/>
        <end position="70"/>
    </location>
</feature>
<dbReference type="Pfam" id="PF19590">
    <property type="entry name" value="TrbL_3"/>
    <property type="match status" value="1"/>
</dbReference>
<evidence type="ECO:0000313" key="2">
    <source>
        <dbReference type="EMBL" id="KKN97134.1"/>
    </source>
</evidence>
<feature type="transmembrane region" description="Helical" evidence="1">
    <location>
        <begin position="76"/>
        <end position="100"/>
    </location>
</feature>
<feature type="transmembrane region" description="Helical" evidence="1">
    <location>
        <begin position="188"/>
        <end position="211"/>
    </location>
</feature>
<feature type="transmembrane region" description="Helical" evidence="1">
    <location>
        <begin position="341"/>
        <end position="368"/>
    </location>
</feature>
<protein>
    <submittedName>
        <fullName evidence="2">Uncharacterized protein</fullName>
    </submittedName>
</protein>
<keyword evidence="1" id="KW-1133">Transmembrane helix</keyword>
<evidence type="ECO:0000256" key="1">
    <source>
        <dbReference type="SAM" id="Phobius"/>
    </source>
</evidence>
<feature type="transmembrane region" description="Helical" evidence="1">
    <location>
        <begin position="223"/>
        <end position="252"/>
    </location>
</feature>
<proteinExistence type="predicted"/>
<accession>A0A0F9UZF7</accession>